<evidence type="ECO:0000313" key="3">
    <source>
        <dbReference type="EMBL" id="CEP64378.1"/>
    </source>
</evidence>
<evidence type="ECO:0000259" key="1">
    <source>
        <dbReference type="Pfam" id="PF00370"/>
    </source>
</evidence>
<dbReference type="SUPFAM" id="SSF53067">
    <property type="entry name" value="Actin-like ATPase domain"/>
    <property type="match status" value="2"/>
</dbReference>
<dbReference type="GO" id="GO:0005737">
    <property type="term" value="C:cytoplasm"/>
    <property type="evidence" value="ECO:0007669"/>
    <property type="project" value="TreeGrafter"/>
</dbReference>
<dbReference type="OrthoDB" id="203824at2759"/>
<dbReference type="AlphaFoldDB" id="A0A0C7NF86"/>
<dbReference type="HOGENOM" id="CLU_009281_10_3_1"/>
<protein>
    <submittedName>
        <fullName evidence="3">LALA0S11e02718g1_1</fullName>
    </submittedName>
</protein>
<evidence type="ECO:0000313" key="4">
    <source>
        <dbReference type="Proteomes" id="UP000054304"/>
    </source>
</evidence>
<sequence>MQIGLGIDLGSTEVRIGAYNFATNELVAVGSKPVPYYTHGNKKVTQSTDEIIDAIVECIEILNIDLSTVKSCGVAATCSLALFDDDITQGLTPHSLYQIESKPVQNVVFWMDGSATNEAQELNALNGVEKQYMGGGFIPEMGVTKLMAFLKTLPSDSSKTFEVLDLHTFIAYELAQRYRWDATPLLNRPNKNGIGHDGEVRGWNGQFYRNSVELPNNVRIGPSRINKMWSPVKVASCIDCYAGWFATCLPKPDQTLFMAAGTSTCYLYAKPNANNCIPGIWGPFTDIIDGPTGDVWSVYEAGQSTTGKLLEHLFKSHPAAQRHLGDRRSLFEVIERSIEEAERQTGESIHFLTKHKFTYGELQGNRTPFCDPNMTGMFIGETTDISLQDLMLKYVATLEFLAFQAKQIRDCFGSDIQSIMVSGSQAKNTRLLSLISLVNGNIPVKRPTTSADLMGVRGAYLLGKSRYVNECLQSIVAESFEDTQIMDVAILPSLKNNDRVVRLLAAKYEVYLDMAKVQRKYRSIVDAQLK</sequence>
<dbReference type="RefSeq" id="XP_022630586.1">
    <property type="nucleotide sequence ID" value="XM_022775212.1"/>
</dbReference>
<feature type="domain" description="Carbohydrate kinase FGGY N-terminal" evidence="1">
    <location>
        <begin position="5"/>
        <end position="183"/>
    </location>
</feature>
<feature type="domain" description="Carbohydrate kinase FGGY C-terminal" evidence="2">
    <location>
        <begin position="258"/>
        <end position="461"/>
    </location>
</feature>
<name>A0A0C7NF86_9SACH</name>
<dbReference type="GO" id="GO:0019150">
    <property type="term" value="F:D-ribulokinase activity"/>
    <property type="evidence" value="ECO:0007669"/>
    <property type="project" value="TreeGrafter"/>
</dbReference>
<accession>A0A0C7NF86</accession>
<organism evidence="3 4">
    <name type="scientific">Lachancea lanzarotensis</name>
    <dbReference type="NCBI Taxonomy" id="1245769"/>
    <lineage>
        <taxon>Eukaryota</taxon>
        <taxon>Fungi</taxon>
        <taxon>Dikarya</taxon>
        <taxon>Ascomycota</taxon>
        <taxon>Saccharomycotina</taxon>
        <taxon>Saccharomycetes</taxon>
        <taxon>Saccharomycetales</taxon>
        <taxon>Saccharomycetaceae</taxon>
        <taxon>Lachancea</taxon>
    </lineage>
</organism>
<dbReference type="InterPro" id="IPR018485">
    <property type="entry name" value="FGGY_C"/>
</dbReference>
<reference evidence="3 4" key="1">
    <citation type="submission" date="2014-12" db="EMBL/GenBank/DDBJ databases">
        <authorList>
            <person name="Neuveglise Cecile"/>
        </authorList>
    </citation>
    <scope>NUCLEOTIDE SEQUENCE [LARGE SCALE GENOMIC DNA]</scope>
    <source>
        <strain evidence="3 4">CBS 12615</strain>
    </source>
</reference>
<dbReference type="PANTHER" id="PTHR43435:SF1">
    <property type="entry name" value="PROTEIN MPA43"/>
    <property type="match status" value="1"/>
</dbReference>
<evidence type="ECO:0000259" key="2">
    <source>
        <dbReference type="Pfam" id="PF02782"/>
    </source>
</evidence>
<dbReference type="InterPro" id="IPR018484">
    <property type="entry name" value="FGGY_N"/>
</dbReference>
<dbReference type="GO" id="GO:0019321">
    <property type="term" value="P:pentose metabolic process"/>
    <property type="evidence" value="ECO:0007669"/>
    <property type="project" value="TreeGrafter"/>
</dbReference>
<dbReference type="PANTHER" id="PTHR43435">
    <property type="entry name" value="RIBULOKINASE"/>
    <property type="match status" value="1"/>
</dbReference>
<gene>
    <name evidence="3" type="ORF">LALA0_S11e02718g</name>
</gene>
<dbReference type="Pfam" id="PF00370">
    <property type="entry name" value="FGGY_N"/>
    <property type="match status" value="1"/>
</dbReference>
<dbReference type="Pfam" id="PF02782">
    <property type="entry name" value="FGGY_C"/>
    <property type="match status" value="1"/>
</dbReference>
<dbReference type="Proteomes" id="UP000054304">
    <property type="component" value="Unassembled WGS sequence"/>
</dbReference>
<proteinExistence type="predicted"/>
<dbReference type="STRING" id="1245769.A0A0C7NF86"/>
<dbReference type="GeneID" id="34687926"/>
<dbReference type="Gene3D" id="1.20.58.2240">
    <property type="match status" value="1"/>
</dbReference>
<keyword evidence="4" id="KW-1185">Reference proteome</keyword>
<dbReference type="InterPro" id="IPR043129">
    <property type="entry name" value="ATPase_NBD"/>
</dbReference>
<dbReference type="Gene3D" id="3.30.420.40">
    <property type="match status" value="1"/>
</dbReference>
<dbReference type="EMBL" id="LN736370">
    <property type="protein sequence ID" value="CEP64378.1"/>
    <property type="molecule type" value="Genomic_DNA"/>
</dbReference>